<dbReference type="eggNOG" id="ENOG502QPZI">
    <property type="taxonomic scope" value="Eukaryota"/>
</dbReference>
<evidence type="ECO:0000256" key="3">
    <source>
        <dbReference type="ARBA" id="ARBA00023239"/>
    </source>
</evidence>
<sequence>MADYGTDQLLLDIADYVVGYEVSSRAAVKTARYAILDAVGCALLSLNYPECVKLLGPIVPGAAVKHGAHVIGTTHDVDPVTAAHGCATATRWLDYNDAWLGAEWVHPSDVVGAILPLAEYLSRVRMERNLPSLTMKDVVVNAIKAYEVVGILALENSLNQIGVDHIMMTRVAVAAVATAMLGGGRREVANAVSNAFADGAGLRCFRHYPNNGTRKGWAAGDAASRGVWLAMMTMRGEMGYDLVLSAPVWGFNDVYFRRQDLQVKRDFGEHVMENVLFKVAYPAEFHAQTAIEAAMRLHPQVVYRVDEVHQIAIQTTRSAVRCVDKTGPLKNAADRDHCVQYAVAVALLYGTLTAEHYEDSISQDPRIDELRRKTVVTENPQYSADYADPDRRSVANAVQVHFSDRTSTSKVEAEYPLGHKRRRAECFPALEKKFMAALSTRMPPTRAGFVFERTRDPQRFDATAVPDFVELFHPSPSPFLLPPIRGGLDYVVPAGEGALALPPGGAGGGGKKGGGGGAGGNFGGGDAFEYASTDRGDDTDRTGAPAIGY</sequence>
<feature type="domain" description="MmgE/PrpD C-terminal" evidence="6">
    <location>
        <begin position="281"/>
        <end position="445"/>
    </location>
</feature>
<dbReference type="PANTHER" id="PTHR16943">
    <property type="entry name" value="2-METHYLCITRATE DEHYDRATASE-RELATED"/>
    <property type="match status" value="1"/>
</dbReference>
<dbReference type="OMA" id="DHSVMYI"/>
<dbReference type="InterPro" id="IPR045336">
    <property type="entry name" value="MmgE_PrpD_N"/>
</dbReference>
<dbReference type="STRING" id="564608.C1N9I2"/>
<dbReference type="GO" id="GO:0019679">
    <property type="term" value="P:propionate metabolic process, methylcitrate cycle"/>
    <property type="evidence" value="ECO:0007669"/>
    <property type="project" value="InterPro"/>
</dbReference>
<dbReference type="Pfam" id="PF19305">
    <property type="entry name" value="MmgE_PrpD_C"/>
    <property type="match status" value="1"/>
</dbReference>
<comment type="similarity">
    <text evidence="1">Belongs to the PrpD family.</text>
</comment>
<evidence type="ECO:0000256" key="1">
    <source>
        <dbReference type="ARBA" id="ARBA00006174"/>
    </source>
</evidence>
<dbReference type="GO" id="GO:0006099">
    <property type="term" value="P:tricarboxylic acid cycle"/>
    <property type="evidence" value="ECO:0007669"/>
    <property type="project" value="UniProtKB-KW"/>
</dbReference>
<dbReference type="InterPro" id="IPR036148">
    <property type="entry name" value="MmgE/PrpD_sf"/>
</dbReference>
<dbReference type="SUPFAM" id="SSF103378">
    <property type="entry name" value="2-methylcitrate dehydratase PrpD"/>
    <property type="match status" value="1"/>
</dbReference>
<keyword evidence="8" id="KW-1185">Reference proteome</keyword>
<organism evidence="8">
    <name type="scientific">Micromonas pusilla (strain CCMP1545)</name>
    <name type="common">Picoplanktonic green alga</name>
    <dbReference type="NCBI Taxonomy" id="564608"/>
    <lineage>
        <taxon>Eukaryota</taxon>
        <taxon>Viridiplantae</taxon>
        <taxon>Chlorophyta</taxon>
        <taxon>Mamiellophyceae</taxon>
        <taxon>Mamiellales</taxon>
        <taxon>Mamiellaceae</taxon>
        <taxon>Micromonas</taxon>
    </lineage>
</organism>
<dbReference type="InterPro" id="IPR042188">
    <property type="entry name" value="MmgE/PrpD_sf_2"/>
</dbReference>
<dbReference type="GeneID" id="9690065"/>
<feature type="compositionally biased region" description="Basic and acidic residues" evidence="4">
    <location>
        <begin position="532"/>
        <end position="541"/>
    </location>
</feature>
<reference evidence="7 8" key="1">
    <citation type="journal article" date="2009" name="Science">
        <title>Green evolution and dynamic adaptations revealed by genomes of the marine picoeukaryotes Micromonas.</title>
        <authorList>
            <person name="Worden A.Z."/>
            <person name="Lee J.H."/>
            <person name="Mock T."/>
            <person name="Rouze P."/>
            <person name="Simmons M.P."/>
            <person name="Aerts A.L."/>
            <person name="Allen A.E."/>
            <person name="Cuvelier M.L."/>
            <person name="Derelle E."/>
            <person name="Everett M.V."/>
            <person name="Foulon E."/>
            <person name="Grimwood J."/>
            <person name="Gundlach H."/>
            <person name="Henrissat B."/>
            <person name="Napoli C."/>
            <person name="McDonald S.M."/>
            <person name="Parker M.S."/>
            <person name="Rombauts S."/>
            <person name="Salamov A."/>
            <person name="Von Dassow P."/>
            <person name="Badger J.H."/>
            <person name="Coutinho P.M."/>
            <person name="Demir E."/>
            <person name="Dubchak I."/>
            <person name="Gentemann C."/>
            <person name="Eikrem W."/>
            <person name="Gready J.E."/>
            <person name="John U."/>
            <person name="Lanier W."/>
            <person name="Lindquist E.A."/>
            <person name="Lucas S."/>
            <person name="Mayer K.F."/>
            <person name="Moreau H."/>
            <person name="Not F."/>
            <person name="Otillar R."/>
            <person name="Panaud O."/>
            <person name="Pangilinan J."/>
            <person name="Paulsen I."/>
            <person name="Piegu B."/>
            <person name="Poliakov A."/>
            <person name="Robbens S."/>
            <person name="Schmutz J."/>
            <person name="Toulza E."/>
            <person name="Wyss T."/>
            <person name="Zelensky A."/>
            <person name="Zhou K."/>
            <person name="Armbrust E.V."/>
            <person name="Bhattacharya D."/>
            <person name="Goodenough U.W."/>
            <person name="Van de Peer Y."/>
            <person name="Grigoriev I.V."/>
        </authorList>
    </citation>
    <scope>NUCLEOTIDE SEQUENCE [LARGE SCALE GENOMIC DNA]</scope>
    <source>
        <strain evidence="7 8">CCMP1545</strain>
    </source>
</reference>
<dbReference type="Gene3D" id="1.10.4100.10">
    <property type="entry name" value="2-methylcitrate dehydratase PrpD"/>
    <property type="match status" value="1"/>
</dbReference>
<dbReference type="KEGG" id="mpp:MICPUCDRAFT_23607"/>
<name>C1N9I2_MICPC</name>
<feature type="domain" description="MmgE/PrpD N-terminal" evidence="5">
    <location>
        <begin position="12"/>
        <end position="262"/>
    </location>
</feature>
<accession>C1N9I2</accession>
<dbReference type="OrthoDB" id="10055203at2759"/>
<dbReference type="Gene3D" id="3.30.1330.120">
    <property type="entry name" value="2-methylcitrate dehydratase PrpD"/>
    <property type="match status" value="1"/>
</dbReference>
<dbReference type="InterPro" id="IPR045337">
    <property type="entry name" value="MmgE_PrpD_C"/>
</dbReference>
<dbReference type="PANTHER" id="PTHR16943:SF8">
    <property type="entry name" value="2-METHYLCITRATE DEHYDRATASE"/>
    <property type="match status" value="1"/>
</dbReference>
<evidence type="ECO:0000313" key="7">
    <source>
        <dbReference type="EMBL" id="EEH51362.1"/>
    </source>
</evidence>
<dbReference type="EMBL" id="GG663751">
    <property type="protein sequence ID" value="EEH51362.1"/>
    <property type="molecule type" value="Genomic_DNA"/>
</dbReference>
<feature type="region of interest" description="Disordered" evidence="4">
    <location>
        <begin position="507"/>
        <end position="549"/>
    </location>
</feature>
<keyword evidence="2" id="KW-0816">Tricarboxylic acid cycle</keyword>
<evidence type="ECO:0000313" key="8">
    <source>
        <dbReference type="Proteomes" id="UP000001876"/>
    </source>
</evidence>
<evidence type="ECO:0000259" key="6">
    <source>
        <dbReference type="Pfam" id="PF19305"/>
    </source>
</evidence>
<dbReference type="NCBIfam" id="TIGR02330">
    <property type="entry name" value="prpD"/>
    <property type="match status" value="1"/>
</dbReference>
<evidence type="ECO:0000256" key="4">
    <source>
        <dbReference type="SAM" id="MobiDB-lite"/>
    </source>
</evidence>
<evidence type="ECO:0000256" key="2">
    <source>
        <dbReference type="ARBA" id="ARBA00022532"/>
    </source>
</evidence>
<dbReference type="NCBIfam" id="NF006943">
    <property type="entry name" value="PRK09425.1"/>
    <property type="match status" value="1"/>
</dbReference>
<gene>
    <name evidence="7" type="ORF">MICPUCDRAFT_23607</name>
</gene>
<feature type="compositionally biased region" description="Gly residues" evidence="4">
    <location>
        <begin position="507"/>
        <end position="526"/>
    </location>
</feature>
<proteinExistence type="inferred from homology"/>
<dbReference type="InterPro" id="IPR042183">
    <property type="entry name" value="MmgE/PrpD_sf_1"/>
</dbReference>
<dbReference type="Pfam" id="PF03972">
    <property type="entry name" value="MmgE_PrpD_N"/>
    <property type="match status" value="1"/>
</dbReference>
<dbReference type="InterPro" id="IPR012705">
    <property type="entry name" value="2Me_IsoCit_deHydtase_PrpD"/>
</dbReference>
<evidence type="ECO:0000259" key="5">
    <source>
        <dbReference type="Pfam" id="PF03972"/>
    </source>
</evidence>
<dbReference type="AlphaFoldDB" id="C1N9I2"/>
<dbReference type="GO" id="GO:0047547">
    <property type="term" value="F:2-methylcitrate dehydratase activity"/>
    <property type="evidence" value="ECO:0007669"/>
    <property type="project" value="InterPro"/>
</dbReference>
<dbReference type="Proteomes" id="UP000001876">
    <property type="component" value="Unassembled WGS sequence"/>
</dbReference>
<dbReference type="GO" id="GO:0051537">
    <property type="term" value="F:2 iron, 2 sulfur cluster binding"/>
    <property type="evidence" value="ECO:0007669"/>
    <property type="project" value="InterPro"/>
</dbReference>
<keyword evidence="3" id="KW-0456">Lyase</keyword>
<dbReference type="RefSeq" id="XP_003064457.1">
    <property type="nucleotide sequence ID" value="XM_003064411.1"/>
</dbReference>
<dbReference type="InterPro" id="IPR005656">
    <property type="entry name" value="MmgE_PrpD"/>
</dbReference>
<protein>
    <submittedName>
        <fullName evidence="7">Predicted protein</fullName>
    </submittedName>
</protein>